<sequence>MEWKKHIVEDRGFTVTSLIAFLLLLVGFFTTVWFVFLIAVLYFVLFYANNLYLKNVGEGLKLNNKKIINRYFIGERGEWQLIFENSGLPIMRGEVRIVFDDCLAPIKGDVDNVLANYELTMPFSINRGNKREIQIPYEAKKRGVSKIRKIEITLPHFFGFGETILEYKHFVKQEVLVYPKTIPIKNIQHFLSKQNGESVVNHSLFEDLLAPSGTRDYLFSDSFNRIHWKASARKQTLQTKVYNRLAERGYHLSLNISDGYSITSQLEPLLSSAAELAYFSIKNDIPFSLSINMRVAGSTPFYYIPQGTGNKHLQKVLETLAVIGQHSYIYPYDKMLSFYNRHLSVQPYFIHGGVKSGSFTDQIIPIRKKGTSLLQIELFDQYANLQPLHIKASEGVS</sequence>
<keyword evidence="1" id="KW-0472">Membrane</keyword>
<gene>
    <name evidence="3" type="ORF">ACFYKX_23575</name>
</gene>
<evidence type="ECO:0000313" key="3">
    <source>
        <dbReference type="EMBL" id="MFE8703549.1"/>
    </source>
</evidence>
<dbReference type="InterPro" id="IPR002881">
    <property type="entry name" value="DUF58"/>
</dbReference>
<organism evidence="3 4">
    <name type="scientific">Cytobacillus spartinae</name>
    <dbReference type="NCBI Taxonomy" id="3299023"/>
    <lineage>
        <taxon>Bacteria</taxon>
        <taxon>Bacillati</taxon>
        <taxon>Bacillota</taxon>
        <taxon>Bacilli</taxon>
        <taxon>Bacillales</taxon>
        <taxon>Bacillaceae</taxon>
        <taxon>Cytobacillus</taxon>
    </lineage>
</organism>
<dbReference type="EMBL" id="JBIACK010000017">
    <property type="protein sequence ID" value="MFE8703549.1"/>
    <property type="molecule type" value="Genomic_DNA"/>
</dbReference>
<evidence type="ECO:0000256" key="1">
    <source>
        <dbReference type="SAM" id="Phobius"/>
    </source>
</evidence>
<dbReference type="PANTHER" id="PTHR34351">
    <property type="entry name" value="SLR1927 PROTEIN-RELATED"/>
    <property type="match status" value="1"/>
</dbReference>
<dbReference type="PANTHER" id="PTHR34351:SF2">
    <property type="entry name" value="DUF58 DOMAIN-CONTAINING PROTEIN"/>
    <property type="match status" value="1"/>
</dbReference>
<accession>A0ABW6KH76</accession>
<evidence type="ECO:0000313" key="4">
    <source>
        <dbReference type="Proteomes" id="UP001601059"/>
    </source>
</evidence>
<proteinExistence type="predicted"/>
<protein>
    <submittedName>
        <fullName evidence="3">DUF58 domain-containing protein</fullName>
    </submittedName>
</protein>
<keyword evidence="4" id="KW-1185">Reference proteome</keyword>
<name>A0ABW6KH76_9BACI</name>
<keyword evidence="1" id="KW-0812">Transmembrane</keyword>
<comment type="caution">
    <text evidence="3">The sequence shown here is derived from an EMBL/GenBank/DDBJ whole genome shotgun (WGS) entry which is preliminary data.</text>
</comment>
<dbReference type="Pfam" id="PF01882">
    <property type="entry name" value="DUF58"/>
    <property type="match status" value="1"/>
</dbReference>
<reference evidence="3 4" key="1">
    <citation type="submission" date="2024-08" db="EMBL/GenBank/DDBJ databases">
        <title>Two novel Cytobacillus novel species.</title>
        <authorList>
            <person name="Liu G."/>
        </authorList>
    </citation>
    <scope>NUCLEOTIDE SEQUENCE [LARGE SCALE GENOMIC DNA]</scope>
    <source>
        <strain evidence="3 4">FJAT-54145</strain>
    </source>
</reference>
<feature type="domain" description="DUF58" evidence="2">
    <location>
        <begin position="214"/>
        <end position="321"/>
    </location>
</feature>
<feature type="transmembrane region" description="Helical" evidence="1">
    <location>
        <begin position="12"/>
        <end position="45"/>
    </location>
</feature>
<keyword evidence="1" id="KW-1133">Transmembrane helix</keyword>
<dbReference type="RefSeq" id="WP_389364169.1">
    <property type="nucleotide sequence ID" value="NZ_JBIACK010000017.1"/>
</dbReference>
<evidence type="ECO:0000259" key="2">
    <source>
        <dbReference type="Pfam" id="PF01882"/>
    </source>
</evidence>
<dbReference type="Proteomes" id="UP001601059">
    <property type="component" value="Unassembled WGS sequence"/>
</dbReference>